<dbReference type="Gene3D" id="1.20.120.340">
    <property type="entry name" value="Flagellar protein FliS"/>
    <property type="match status" value="1"/>
</dbReference>
<dbReference type="RefSeq" id="WP_114484245.1">
    <property type="nucleotide sequence ID" value="NZ_QPJU01000013.1"/>
</dbReference>
<dbReference type="OrthoDB" id="9792010at2"/>
<dbReference type="EMBL" id="QPJU01000013">
    <property type="protein sequence ID" value="RCX07551.1"/>
    <property type="molecule type" value="Genomic_DNA"/>
</dbReference>
<dbReference type="InterPro" id="IPR036584">
    <property type="entry name" value="FliS_sf"/>
</dbReference>
<dbReference type="Pfam" id="PF02561">
    <property type="entry name" value="FliS"/>
    <property type="match status" value="1"/>
</dbReference>
<evidence type="ECO:0000256" key="1">
    <source>
        <dbReference type="ARBA" id="ARBA00004514"/>
    </source>
</evidence>
<dbReference type="GO" id="GO:0044780">
    <property type="term" value="P:bacterial-type flagellum assembly"/>
    <property type="evidence" value="ECO:0007669"/>
    <property type="project" value="InterPro"/>
</dbReference>
<protein>
    <submittedName>
        <fullName evidence="6">Flagellar protein FliS</fullName>
    </submittedName>
</protein>
<gene>
    <name evidence="6" type="ORF">DFR45_11313</name>
</gene>
<evidence type="ECO:0000256" key="3">
    <source>
        <dbReference type="ARBA" id="ARBA00022490"/>
    </source>
</evidence>
<keyword evidence="6" id="KW-0282">Flagellum</keyword>
<dbReference type="PANTHER" id="PTHR34773:SF1">
    <property type="entry name" value="FLAGELLAR SECRETION CHAPERONE FLIS"/>
    <property type="match status" value="1"/>
</dbReference>
<comment type="subcellular location">
    <subcellularLocation>
        <location evidence="1">Cytoplasm</location>
        <location evidence="1">Cytosol</location>
    </subcellularLocation>
</comment>
<dbReference type="SUPFAM" id="SSF101116">
    <property type="entry name" value="Flagellar export chaperone FliS"/>
    <property type="match status" value="1"/>
</dbReference>
<keyword evidence="7" id="KW-1185">Reference proteome</keyword>
<evidence type="ECO:0000256" key="2">
    <source>
        <dbReference type="ARBA" id="ARBA00008787"/>
    </source>
</evidence>
<dbReference type="InterPro" id="IPR003713">
    <property type="entry name" value="FliS"/>
</dbReference>
<dbReference type="AlphaFoldDB" id="A0A369AED9"/>
<keyword evidence="5" id="KW-0143">Chaperone</keyword>
<keyword evidence="6" id="KW-0966">Cell projection</keyword>
<evidence type="ECO:0000313" key="6">
    <source>
        <dbReference type="EMBL" id="RCX07551.1"/>
    </source>
</evidence>
<dbReference type="Proteomes" id="UP000252174">
    <property type="component" value="Unassembled WGS sequence"/>
</dbReference>
<name>A0A369AED9_9BURK</name>
<evidence type="ECO:0000313" key="7">
    <source>
        <dbReference type="Proteomes" id="UP000252174"/>
    </source>
</evidence>
<dbReference type="PANTHER" id="PTHR34773">
    <property type="entry name" value="FLAGELLAR SECRETION CHAPERONE FLIS"/>
    <property type="match status" value="1"/>
</dbReference>
<dbReference type="CDD" id="cd16098">
    <property type="entry name" value="FliS"/>
    <property type="match status" value="1"/>
</dbReference>
<keyword evidence="3" id="KW-0963">Cytoplasm</keyword>
<keyword evidence="4" id="KW-1005">Bacterial flagellum biogenesis</keyword>
<comment type="similarity">
    <text evidence="2">Belongs to the FliS family.</text>
</comment>
<dbReference type="GO" id="GO:0071973">
    <property type="term" value="P:bacterial-type flagellum-dependent cell motility"/>
    <property type="evidence" value="ECO:0007669"/>
    <property type="project" value="TreeGrafter"/>
</dbReference>
<dbReference type="NCBIfam" id="TIGR00208">
    <property type="entry name" value="fliS"/>
    <property type="match status" value="1"/>
</dbReference>
<sequence>MTNPAFSRAATAYQSTGIETSVNGASPHQLIVLLFDGLLQALNAARVAMQRKDIEAKGKQIVRAVRLLEEGLKAGLDMERGGEIARNLRTLYDYCTQRLTHANLHNDVAAIEEVQRLIAPVADAWKQIGTQAQEATPMAQAAQRAASSVPPQAAKQRPGGAYAAGLSAYSAMA</sequence>
<keyword evidence="6" id="KW-0969">Cilium</keyword>
<dbReference type="GO" id="GO:0005829">
    <property type="term" value="C:cytosol"/>
    <property type="evidence" value="ECO:0007669"/>
    <property type="project" value="UniProtKB-SubCell"/>
</dbReference>
<comment type="caution">
    <text evidence="6">The sequence shown here is derived from an EMBL/GenBank/DDBJ whole genome shotgun (WGS) entry which is preliminary data.</text>
</comment>
<reference evidence="6 7" key="1">
    <citation type="submission" date="2018-07" db="EMBL/GenBank/DDBJ databases">
        <title>Genomic Encyclopedia of Type Strains, Phase IV (KMG-IV): sequencing the most valuable type-strain genomes for metagenomic binning, comparative biology and taxonomic classification.</title>
        <authorList>
            <person name="Goeker M."/>
        </authorList>
    </citation>
    <scope>NUCLEOTIDE SEQUENCE [LARGE SCALE GENOMIC DNA]</scope>
    <source>
        <strain evidence="6 7">DSM 100911</strain>
    </source>
</reference>
<accession>A0A369AED9</accession>
<organism evidence="6 7">
    <name type="scientific">Extensimonas vulgaris</name>
    <dbReference type="NCBI Taxonomy" id="1031594"/>
    <lineage>
        <taxon>Bacteria</taxon>
        <taxon>Pseudomonadati</taxon>
        <taxon>Pseudomonadota</taxon>
        <taxon>Betaproteobacteria</taxon>
        <taxon>Burkholderiales</taxon>
        <taxon>Comamonadaceae</taxon>
        <taxon>Extensimonas</taxon>
    </lineage>
</organism>
<evidence type="ECO:0000256" key="5">
    <source>
        <dbReference type="ARBA" id="ARBA00023186"/>
    </source>
</evidence>
<evidence type="ECO:0000256" key="4">
    <source>
        <dbReference type="ARBA" id="ARBA00022795"/>
    </source>
</evidence>
<proteinExistence type="inferred from homology"/>